<dbReference type="CDD" id="cd05227">
    <property type="entry name" value="AR_SDR_e"/>
    <property type="match status" value="1"/>
</dbReference>
<dbReference type="AlphaFoldDB" id="A0A9P8AKR3"/>
<comment type="similarity">
    <text evidence="2">Belongs to the NAD(P)-dependent epimerase/dehydratase family. Dihydroflavonol-4-reductase subfamily.</text>
</comment>
<keyword evidence="1" id="KW-0560">Oxidoreductase</keyword>
<dbReference type="GeneID" id="66113587"/>
<evidence type="ECO:0000256" key="2">
    <source>
        <dbReference type="ARBA" id="ARBA00023445"/>
    </source>
</evidence>
<dbReference type="GO" id="GO:0006694">
    <property type="term" value="P:steroid biosynthetic process"/>
    <property type="evidence" value="ECO:0007669"/>
    <property type="project" value="InterPro"/>
</dbReference>
<proteinExistence type="inferred from homology"/>
<dbReference type="OrthoDB" id="2735536at2759"/>
<accession>A0A9P8AKR3</accession>
<dbReference type="SUPFAM" id="SSF51735">
    <property type="entry name" value="NAD(P)-binding Rossmann-fold domains"/>
    <property type="match status" value="1"/>
</dbReference>
<dbReference type="Proteomes" id="UP000790833">
    <property type="component" value="Unassembled WGS sequence"/>
</dbReference>
<keyword evidence="5" id="KW-1185">Reference proteome</keyword>
<dbReference type="InterPro" id="IPR002225">
    <property type="entry name" value="3Beta_OHSteriod_DH/Estase"/>
</dbReference>
<dbReference type="PANTHER" id="PTHR10366:SF564">
    <property type="entry name" value="STEROL-4-ALPHA-CARBOXYLATE 3-DEHYDROGENASE, DECARBOXYLATING"/>
    <property type="match status" value="1"/>
</dbReference>
<dbReference type="InterPro" id="IPR036291">
    <property type="entry name" value="NAD(P)-bd_dom_sf"/>
</dbReference>
<evidence type="ECO:0000259" key="3">
    <source>
        <dbReference type="Pfam" id="PF01073"/>
    </source>
</evidence>
<dbReference type="PANTHER" id="PTHR10366">
    <property type="entry name" value="NAD DEPENDENT EPIMERASE/DEHYDRATASE"/>
    <property type="match status" value="1"/>
</dbReference>
<protein>
    <recommendedName>
        <fullName evidence="3">3-beta hydroxysteroid dehydrogenase/isomerase domain-containing protein</fullName>
    </recommendedName>
</protein>
<gene>
    <name evidence="4" type="ORF">KQ657_000213</name>
</gene>
<dbReference type="RefSeq" id="XP_043051746.1">
    <property type="nucleotide sequence ID" value="XM_043191069.1"/>
</dbReference>
<organism evidence="4 5">
    <name type="scientific">Scheffersomyces spartinae</name>
    <dbReference type="NCBI Taxonomy" id="45513"/>
    <lineage>
        <taxon>Eukaryota</taxon>
        <taxon>Fungi</taxon>
        <taxon>Dikarya</taxon>
        <taxon>Ascomycota</taxon>
        <taxon>Saccharomycotina</taxon>
        <taxon>Pichiomycetes</taxon>
        <taxon>Debaryomycetaceae</taxon>
        <taxon>Scheffersomyces</taxon>
    </lineage>
</organism>
<dbReference type="Gene3D" id="3.40.50.720">
    <property type="entry name" value="NAD(P)-binding Rossmann-like Domain"/>
    <property type="match status" value="1"/>
</dbReference>
<evidence type="ECO:0000313" key="5">
    <source>
        <dbReference type="Proteomes" id="UP000790833"/>
    </source>
</evidence>
<dbReference type="EMBL" id="JAHMUF010000001">
    <property type="protein sequence ID" value="KAG7196201.1"/>
    <property type="molecule type" value="Genomic_DNA"/>
</dbReference>
<evidence type="ECO:0000313" key="4">
    <source>
        <dbReference type="EMBL" id="KAG7196201.1"/>
    </source>
</evidence>
<feature type="domain" description="3-beta hydroxysteroid dehydrogenase/isomerase" evidence="3">
    <location>
        <begin position="7"/>
        <end position="250"/>
    </location>
</feature>
<comment type="caution">
    <text evidence="4">The sequence shown here is derived from an EMBL/GenBank/DDBJ whole genome shotgun (WGS) entry which is preliminary data.</text>
</comment>
<dbReference type="InterPro" id="IPR050425">
    <property type="entry name" value="NAD(P)_dehydrat-like"/>
</dbReference>
<name>A0A9P8AKR3_9ASCO</name>
<dbReference type="GO" id="GO:0016616">
    <property type="term" value="F:oxidoreductase activity, acting on the CH-OH group of donors, NAD or NADP as acceptor"/>
    <property type="evidence" value="ECO:0007669"/>
    <property type="project" value="InterPro"/>
</dbReference>
<dbReference type="Pfam" id="PF01073">
    <property type="entry name" value="3Beta_HSD"/>
    <property type="match status" value="1"/>
</dbReference>
<evidence type="ECO:0000256" key="1">
    <source>
        <dbReference type="ARBA" id="ARBA00023002"/>
    </source>
</evidence>
<sequence>MNKTVFVSGATGFIALHIIKQLIEREYDVVGSVRTDEKGQDLSRRFGPKFEYEIVEDIAAEGAFDEAIKKHPEVTTFLHTASPFTFDIKDENDLLVPAINGTKNALDSIIKFGPQINRVVITSSYVAIFDGRREFKPDAVFTEESWNPITYEDAKKHPQLAYWASKKFAELSAWDIIKEKKPNFSLTTINPPFVFGPQAFDSEIRDTLNTSSEIINQILGLQPESKIPKIFSSWIDVRDVAKAHILAFEKDSAKGKRLLVRSGQFSSFKIVEYLKEIPQIKDALPEPGIGDHEKAIRSLATVDNSKTNSILKLDYINLHDSIIDSAQQILSVRSKL</sequence>
<reference evidence="4" key="1">
    <citation type="submission" date="2021-03" db="EMBL/GenBank/DDBJ databases">
        <authorList>
            <person name="Palmer J.M."/>
        </authorList>
    </citation>
    <scope>NUCLEOTIDE SEQUENCE</scope>
    <source>
        <strain evidence="4">ARV_011</strain>
    </source>
</reference>
<dbReference type="FunFam" id="3.40.50.720:FF:000191">
    <property type="entry name" value="Methylglyoxal reductase (NADPH-dependent)"/>
    <property type="match status" value="1"/>
</dbReference>